<dbReference type="EnsemblPlants" id="MELO3C021911.2.1">
    <property type="protein sequence ID" value="MELO3C021911.2.1"/>
    <property type="gene ID" value="MELO3C021911.2"/>
</dbReference>
<protein>
    <submittedName>
        <fullName evidence="2">Uncharacterized protein</fullName>
    </submittedName>
</protein>
<feature type="region of interest" description="Disordered" evidence="1">
    <location>
        <begin position="1"/>
        <end position="58"/>
    </location>
</feature>
<accession>A0A9I9DPB2</accession>
<evidence type="ECO:0000256" key="1">
    <source>
        <dbReference type="SAM" id="MobiDB-lite"/>
    </source>
</evidence>
<feature type="compositionally biased region" description="Basic and acidic residues" evidence="1">
    <location>
        <begin position="1"/>
        <end position="20"/>
    </location>
</feature>
<evidence type="ECO:0000313" key="2">
    <source>
        <dbReference type="EnsemblPlants" id="MELO3C021911.2.1"/>
    </source>
</evidence>
<dbReference type="AlphaFoldDB" id="A0A9I9DPB2"/>
<reference evidence="2" key="1">
    <citation type="submission" date="2023-03" db="UniProtKB">
        <authorList>
            <consortium name="EnsemblPlants"/>
        </authorList>
    </citation>
    <scope>IDENTIFICATION</scope>
</reference>
<feature type="compositionally biased region" description="Polar residues" evidence="1">
    <location>
        <begin position="21"/>
        <end position="37"/>
    </location>
</feature>
<sequence>METTTKERSMMSERLSKSMMRESSTTNMKENEPSSSREIGYEKAKKKANTEDNNGDENKFKKVKMSVFNSEDPNSWLFRTQHKLCLLP</sequence>
<organism evidence="2">
    <name type="scientific">Cucumis melo</name>
    <name type="common">Muskmelon</name>
    <dbReference type="NCBI Taxonomy" id="3656"/>
    <lineage>
        <taxon>Eukaryota</taxon>
        <taxon>Viridiplantae</taxon>
        <taxon>Streptophyta</taxon>
        <taxon>Embryophyta</taxon>
        <taxon>Tracheophyta</taxon>
        <taxon>Spermatophyta</taxon>
        <taxon>Magnoliopsida</taxon>
        <taxon>eudicotyledons</taxon>
        <taxon>Gunneridae</taxon>
        <taxon>Pentapetalae</taxon>
        <taxon>rosids</taxon>
        <taxon>fabids</taxon>
        <taxon>Cucurbitales</taxon>
        <taxon>Cucurbitaceae</taxon>
        <taxon>Benincaseae</taxon>
        <taxon>Cucumis</taxon>
    </lineage>
</organism>
<proteinExistence type="predicted"/>
<name>A0A9I9DPB2_CUCME</name>
<dbReference type="Gramene" id="MELO3C021911.2.1">
    <property type="protein sequence ID" value="MELO3C021911.2.1"/>
    <property type="gene ID" value="MELO3C021911.2"/>
</dbReference>